<organism evidence="1 2">
    <name type="scientific">Nocardiopsis rhodophaea</name>
    <dbReference type="NCBI Taxonomy" id="280238"/>
    <lineage>
        <taxon>Bacteria</taxon>
        <taxon>Bacillati</taxon>
        <taxon>Actinomycetota</taxon>
        <taxon>Actinomycetes</taxon>
        <taxon>Streptosporangiales</taxon>
        <taxon>Nocardiopsidaceae</taxon>
        <taxon>Nocardiopsis</taxon>
    </lineage>
</organism>
<dbReference type="EMBL" id="BAAAPC010000009">
    <property type="protein sequence ID" value="GAA1996522.1"/>
    <property type="molecule type" value="Genomic_DNA"/>
</dbReference>
<protein>
    <submittedName>
        <fullName evidence="1">Uncharacterized protein</fullName>
    </submittedName>
</protein>
<dbReference type="RefSeq" id="WP_344109325.1">
    <property type="nucleotide sequence ID" value="NZ_BAAAPC010000009.1"/>
</dbReference>
<dbReference type="Proteomes" id="UP001501585">
    <property type="component" value="Unassembled WGS sequence"/>
</dbReference>
<keyword evidence="2" id="KW-1185">Reference proteome</keyword>
<gene>
    <name evidence="1" type="ORF">GCM10009799_24130</name>
</gene>
<accession>A0ABN2T2C3</accession>
<comment type="caution">
    <text evidence="1">The sequence shown here is derived from an EMBL/GenBank/DDBJ whole genome shotgun (WGS) entry which is preliminary data.</text>
</comment>
<name>A0ABN2T2C3_9ACTN</name>
<sequence length="78" mass="8565">MTTDLAPEQQELQAEFPGWEIRTGWITGGLYCVATRRIPLTTSPEQRPGLYNHVAAIGVGALRDTLEAQTRIASRLGL</sequence>
<reference evidence="1 2" key="1">
    <citation type="journal article" date="2019" name="Int. J. Syst. Evol. Microbiol.">
        <title>The Global Catalogue of Microorganisms (GCM) 10K type strain sequencing project: providing services to taxonomists for standard genome sequencing and annotation.</title>
        <authorList>
            <consortium name="The Broad Institute Genomics Platform"/>
            <consortium name="The Broad Institute Genome Sequencing Center for Infectious Disease"/>
            <person name="Wu L."/>
            <person name="Ma J."/>
        </authorList>
    </citation>
    <scope>NUCLEOTIDE SEQUENCE [LARGE SCALE GENOMIC DNA]</scope>
    <source>
        <strain evidence="1 2">JCM 15313</strain>
    </source>
</reference>
<proteinExistence type="predicted"/>
<evidence type="ECO:0000313" key="1">
    <source>
        <dbReference type="EMBL" id="GAA1996522.1"/>
    </source>
</evidence>
<evidence type="ECO:0000313" key="2">
    <source>
        <dbReference type="Proteomes" id="UP001501585"/>
    </source>
</evidence>